<dbReference type="PANTHER" id="PTHR30532:SF25">
    <property type="entry name" value="IRON(III) DICITRATE-BINDING PERIPLASMIC PROTEIN"/>
    <property type="match status" value="1"/>
</dbReference>
<feature type="chain" id="PRO_5047108119" evidence="5">
    <location>
        <begin position="26"/>
        <end position="329"/>
    </location>
</feature>
<dbReference type="InterPro" id="IPR002491">
    <property type="entry name" value="ABC_transptr_periplasmic_BD"/>
</dbReference>
<feature type="domain" description="Fe/B12 periplasmic-binding" evidence="6">
    <location>
        <begin position="55"/>
        <end position="325"/>
    </location>
</feature>
<evidence type="ECO:0000256" key="3">
    <source>
        <dbReference type="ARBA" id="ARBA00022448"/>
    </source>
</evidence>
<comment type="similarity">
    <text evidence="2">Belongs to the bacterial solute-binding protein 8 family.</text>
</comment>
<gene>
    <name evidence="7" type="ORF">ACFQRF_12685</name>
</gene>
<accession>A0ABW2KH15</accession>
<organism evidence="7 8">
    <name type="scientific">Marinactinospora rubrisoli</name>
    <dbReference type="NCBI Taxonomy" id="2715399"/>
    <lineage>
        <taxon>Bacteria</taxon>
        <taxon>Bacillati</taxon>
        <taxon>Actinomycetota</taxon>
        <taxon>Actinomycetes</taxon>
        <taxon>Streptosporangiales</taxon>
        <taxon>Nocardiopsidaceae</taxon>
        <taxon>Marinactinospora</taxon>
    </lineage>
</organism>
<reference evidence="8" key="1">
    <citation type="journal article" date="2019" name="Int. J. Syst. Evol. Microbiol.">
        <title>The Global Catalogue of Microorganisms (GCM) 10K type strain sequencing project: providing services to taxonomists for standard genome sequencing and annotation.</title>
        <authorList>
            <consortium name="The Broad Institute Genomics Platform"/>
            <consortium name="The Broad Institute Genome Sequencing Center for Infectious Disease"/>
            <person name="Wu L."/>
            <person name="Ma J."/>
        </authorList>
    </citation>
    <scope>NUCLEOTIDE SEQUENCE [LARGE SCALE GENOMIC DNA]</scope>
    <source>
        <strain evidence="8">CGMCC 4.7382</strain>
    </source>
</reference>
<dbReference type="Gene3D" id="3.40.50.1980">
    <property type="entry name" value="Nitrogenase molybdenum iron protein domain"/>
    <property type="match status" value="2"/>
</dbReference>
<dbReference type="SUPFAM" id="SSF53807">
    <property type="entry name" value="Helical backbone' metal receptor"/>
    <property type="match status" value="1"/>
</dbReference>
<name>A0ABW2KH15_9ACTN</name>
<dbReference type="Proteomes" id="UP001596540">
    <property type="component" value="Unassembled WGS sequence"/>
</dbReference>
<dbReference type="RefSeq" id="WP_379871247.1">
    <property type="nucleotide sequence ID" value="NZ_JBHTBH010000005.1"/>
</dbReference>
<evidence type="ECO:0000256" key="5">
    <source>
        <dbReference type="SAM" id="SignalP"/>
    </source>
</evidence>
<dbReference type="PANTHER" id="PTHR30532">
    <property type="entry name" value="IRON III DICITRATE-BINDING PERIPLASMIC PROTEIN"/>
    <property type="match status" value="1"/>
</dbReference>
<comment type="subcellular location">
    <subcellularLocation>
        <location evidence="1">Cell envelope</location>
    </subcellularLocation>
</comment>
<protein>
    <submittedName>
        <fullName evidence="7">Iron-siderophore ABC transporter substrate-binding protein</fullName>
    </submittedName>
</protein>
<feature type="signal peptide" evidence="5">
    <location>
        <begin position="1"/>
        <end position="25"/>
    </location>
</feature>
<evidence type="ECO:0000256" key="2">
    <source>
        <dbReference type="ARBA" id="ARBA00008814"/>
    </source>
</evidence>
<dbReference type="PROSITE" id="PS50983">
    <property type="entry name" value="FE_B12_PBP"/>
    <property type="match status" value="1"/>
</dbReference>
<evidence type="ECO:0000313" key="8">
    <source>
        <dbReference type="Proteomes" id="UP001596540"/>
    </source>
</evidence>
<dbReference type="InterPro" id="IPR051313">
    <property type="entry name" value="Bact_iron-sidero_bind"/>
</dbReference>
<dbReference type="EMBL" id="JBHTBH010000005">
    <property type="protein sequence ID" value="MFC7328599.1"/>
    <property type="molecule type" value="Genomic_DNA"/>
</dbReference>
<comment type="caution">
    <text evidence="7">The sequence shown here is derived from an EMBL/GenBank/DDBJ whole genome shotgun (WGS) entry which is preliminary data.</text>
</comment>
<evidence type="ECO:0000313" key="7">
    <source>
        <dbReference type="EMBL" id="MFC7328599.1"/>
    </source>
</evidence>
<evidence type="ECO:0000259" key="6">
    <source>
        <dbReference type="PROSITE" id="PS50983"/>
    </source>
</evidence>
<proteinExistence type="inferred from homology"/>
<keyword evidence="8" id="KW-1185">Reference proteome</keyword>
<evidence type="ECO:0000256" key="4">
    <source>
        <dbReference type="ARBA" id="ARBA00022729"/>
    </source>
</evidence>
<keyword evidence="4 5" id="KW-0732">Signal</keyword>
<dbReference type="Pfam" id="PF01497">
    <property type="entry name" value="Peripla_BP_2"/>
    <property type="match status" value="1"/>
</dbReference>
<dbReference type="PROSITE" id="PS51257">
    <property type="entry name" value="PROKAR_LIPOPROTEIN"/>
    <property type="match status" value="1"/>
</dbReference>
<keyword evidence="3" id="KW-0813">Transport</keyword>
<dbReference type="CDD" id="cd01146">
    <property type="entry name" value="FhuD"/>
    <property type="match status" value="1"/>
</dbReference>
<sequence length="329" mass="35405">MRSALRPVTWLSALTVLMLALSGCAGPDETGAADPPTRTVRVSGATVEVPAAPERIAVLWRPGLAAVTELGIVPVATLGDPARGDYGLAPYLPEDIPAESLTVVSSTPQEHDINLERLAGTRPDLIIGVNSTAATQARLRDRLAEIAPTVLLNWPGPTAWRQYLRDVGAVLGREQEAERALDDYAERVAATRDRLGDTAGVEVSLLRLQSDSEVRFETTTSFPGQILDELGFARPESQRGTEPDEPFVSESYERLAEGDGDVIFVFANQGYTEAPRTFGGGVWANLSAVRERRVYSVDYDYWGASSLFGAERVLADVVAAMEGELPPAV</sequence>
<evidence type="ECO:0000256" key="1">
    <source>
        <dbReference type="ARBA" id="ARBA00004196"/>
    </source>
</evidence>